<protein>
    <submittedName>
        <fullName evidence="1">Uncharacterized protein</fullName>
    </submittedName>
</protein>
<evidence type="ECO:0000313" key="2">
    <source>
        <dbReference type="Proteomes" id="UP000051861"/>
    </source>
</evidence>
<evidence type="ECO:0000313" key="1">
    <source>
        <dbReference type="EMBL" id="KPJ66175.1"/>
    </source>
</evidence>
<accession>A0A0S7XV76</accession>
<organism evidence="1 2">
    <name type="scientific">candidate division WOR-1 bacterium DG_54_3</name>
    <dbReference type="NCBI Taxonomy" id="1703775"/>
    <lineage>
        <taxon>Bacteria</taxon>
        <taxon>Bacillati</taxon>
        <taxon>Saganbacteria</taxon>
    </lineage>
</organism>
<sequence length="393" mass="43789">MVQGGRAPFLKGGEIMESAIVPVNTDGQQSWWKTMLFGGKTEGVTSCSQEAYTNPACSEGVDANISGLEIDSSSLDRGCATVGSPVTFNLAVNGECINPDDLEVELRLGTETVPMEYKHIEGFYSASPPADKWGPPYCAEVRDRYSKELLAERCNYDQLCVKPEETEPPEKPAECWPPVIYGQPQVDPPEPYIREPVTVYKSRNNIIPQCNSTSDNKLHVNFVLGERSYSAEMDGENYYLPDIYFNQPGYYEITLVAKQAGLSSSKDKGFNVKTLCQNDPSPKYSPYAISIPPEIYESDLQNGVQARWKLLGKNCDESIQGVELFCRFSYVDGSEEFDTFYPDPGGDITINKTLYKKFDKPPTCDLYFIDPNDPGNQHEIKKAVTLYGPDILP</sequence>
<dbReference type="AlphaFoldDB" id="A0A0S7XV76"/>
<reference evidence="1 2" key="1">
    <citation type="journal article" date="2015" name="Microbiome">
        <title>Genomic resolution of linkages in carbon, nitrogen, and sulfur cycling among widespread estuary sediment bacteria.</title>
        <authorList>
            <person name="Baker B.J."/>
            <person name="Lazar C.S."/>
            <person name="Teske A.P."/>
            <person name="Dick G.J."/>
        </authorList>
    </citation>
    <scope>NUCLEOTIDE SEQUENCE [LARGE SCALE GENOMIC DNA]</scope>
    <source>
        <strain evidence="1">DG_54_3</strain>
    </source>
</reference>
<dbReference type="Proteomes" id="UP000051861">
    <property type="component" value="Unassembled WGS sequence"/>
</dbReference>
<proteinExistence type="predicted"/>
<comment type="caution">
    <text evidence="1">The sequence shown here is derived from an EMBL/GenBank/DDBJ whole genome shotgun (WGS) entry which is preliminary data.</text>
</comment>
<dbReference type="EMBL" id="LIZX01000088">
    <property type="protein sequence ID" value="KPJ66175.1"/>
    <property type="molecule type" value="Genomic_DNA"/>
</dbReference>
<gene>
    <name evidence="1" type="ORF">AMJ44_08785</name>
</gene>
<name>A0A0S7XV76_UNCSA</name>